<dbReference type="InterPro" id="IPR002692">
    <property type="entry name" value="S45"/>
</dbReference>
<dbReference type="KEGG" id="cbot:ATE48_09395"/>
<dbReference type="GO" id="GO:0017000">
    <property type="term" value="P:antibiotic biosynthetic process"/>
    <property type="evidence" value="ECO:0007669"/>
    <property type="project" value="InterPro"/>
</dbReference>
<dbReference type="Gene3D" id="2.30.120.10">
    <property type="match status" value="1"/>
</dbReference>
<gene>
    <name evidence="7" type="ORF">ATE48_09395</name>
</gene>
<feature type="binding site" evidence="6">
    <location>
        <position position="286"/>
    </location>
    <ligand>
        <name>Ca(2+)</name>
        <dbReference type="ChEBI" id="CHEBI:29108"/>
    </ligand>
</feature>
<dbReference type="EMBL" id="CP013244">
    <property type="protein sequence ID" value="ANP46119.1"/>
    <property type="molecule type" value="Genomic_DNA"/>
</dbReference>
<dbReference type="InterPro" id="IPR023343">
    <property type="entry name" value="Penicillin_amidase_dom1"/>
</dbReference>
<evidence type="ECO:0000256" key="5">
    <source>
        <dbReference type="PIRSR" id="PIRSR001227-1"/>
    </source>
</evidence>
<dbReference type="InterPro" id="IPR043146">
    <property type="entry name" value="Penicillin_amidase_N_B-knob"/>
</dbReference>
<organism evidence="7 8">
    <name type="scientific">Candidatus Viadribacter manganicus</name>
    <dbReference type="NCBI Taxonomy" id="1759059"/>
    <lineage>
        <taxon>Bacteria</taxon>
        <taxon>Pseudomonadati</taxon>
        <taxon>Pseudomonadota</taxon>
        <taxon>Alphaproteobacteria</taxon>
        <taxon>Hyphomonadales</taxon>
        <taxon>Hyphomonadaceae</taxon>
        <taxon>Candidatus Viadribacter</taxon>
    </lineage>
</organism>
<evidence type="ECO:0000256" key="3">
    <source>
        <dbReference type="ARBA" id="ARBA00022801"/>
    </source>
</evidence>
<feature type="active site" description="Nucleophile" evidence="5">
    <location>
        <position position="213"/>
    </location>
</feature>
<keyword evidence="6" id="KW-0479">Metal-binding</keyword>
<dbReference type="InterPro" id="IPR029055">
    <property type="entry name" value="Ntn_hydrolases_N"/>
</dbReference>
<dbReference type="AlphaFoldDB" id="A0A1B1AHT0"/>
<dbReference type="InterPro" id="IPR043147">
    <property type="entry name" value="Penicillin_amidase_A-knob"/>
</dbReference>
<feature type="binding site" evidence="6">
    <location>
        <position position="288"/>
    </location>
    <ligand>
        <name>Ca(2+)</name>
        <dbReference type="ChEBI" id="CHEBI:29108"/>
    </ligand>
</feature>
<evidence type="ECO:0008006" key="9">
    <source>
        <dbReference type="Google" id="ProtNLM"/>
    </source>
</evidence>
<protein>
    <recommendedName>
        <fullName evidence="9">Acylase</fullName>
    </recommendedName>
</protein>
<evidence type="ECO:0000256" key="2">
    <source>
        <dbReference type="ARBA" id="ARBA00022729"/>
    </source>
</evidence>
<comment type="similarity">
    <text evidence="1">Belongs to the peptidase S45 family.</text>
</comment>
<dbReference type="SUPFAM" id="SSF56235">
    <property type="entry name" value="N-terminal nucleophile aminohydrolases (Ntn hydrolases)"/>
    <property type="match status" value="1"/>
</dbReference>
<comment type="cofactor">
    <cofactor evidence="6">
        <name>Ca(2+)</name>
        <dbReference type="ChEBI" id="CHEBI:29108"/>
    </cofactor>
    <text evidence="6">Binds 1 Ca(2+) ion per dimer.</text>
</comment>
<accession>A0A1B1AHT0</accession>
<dbReference type="Proteomes" id="UP000092498">
    <property type="component" value="Chromosome"/>
</dbReference>
<dbReference type="PANTHER" id="PTHR34218:SF3">
    <property type="entry name" value="ACYL-HOMOSERINE LACTONE ACYLASE PVDQ"/>
    <property type="match status" value="1"/>
</dbReference>
<keyword evidence="8" id="KW-1185">Reference proteome</keyword>
<dbReference type="InParanoid" id="A0A1B1AHT0"/>
<keyword evidence="6" id="KW-0106">Calcium</keyword>
<keyword evidence="3" id="KW-0378">Hydrolase</keyword>
<dbReference type="PIRSF" id="PIRSF001227">
    <property type="entry name" value="Pen_acylase"/>
    <property type="match status" value="1"/>
</dbReference>
<keyword evidence="4" id="KW-0865">Zymogen</keyword>
<evidence type="ECO:0000313" key="8">
    <source>
        <dbReference type="Proteomes" id="UP000092498"/>
    </source>
</evidence>
<dbReference type="PANTHER" id="PTHR34218">
    <property type="entry name" value="PEPTIDASE S45 PENICILLIN AMIDASE"/>
    <property type="match status" value="1"/>
</dbReference>
<reference evidence="7 8" key="1">
    <citation type="submission" date="2015-11" db="EMBL/GenBank/DDBJ databases">
        <title>Whole-Genome Sequence of Candidatus Oderbacter manganicum from the National Park Lower Oder Valley, Germany.</title>
        <authorList>
            <person name="Braun B."/>
            <person name="Liere K."/>
            <person name="Szewzyk U."/>
        </authorList>
    </citation>
    <scope>NUCLEOTIDE SEQUENCE [LARGE SCALE GENOMIC DNA]</scope>
    <source>
        <strain evidence="7 8">OTSz_A_272</strain>
    </source>
</reference>
<proteinExistence type="inferred from homology"/>
<dbReference type="Gene3D" id="1.10.1400.10">
    <property type="match status" value="1"/>
</dbReference>
<evidence type="ECO:0000313" key="7">
    <source>
        <dbReference type="EMBL" id="ANP46119.1"/>
    </source>
</evidence>
<feature type="binding site" evidence="6">
    <location>
        <position position="289"/>
    </location>
    <ligand>
        <name>Ca(2+)</name>
        <dbReference type="ChEBI" id="CHEBI:29108"/>
    </ligand>
</feature>
<dbReference type="GO" id="GO:0016811">
    <property type="term" value="F:hydrolase activity, acting on carbon-nitrogen (but not peptide) bonds, in linear amides"/>
    <property type="evidence" value="ECO:0007669"/>
    <property type="project" value="InterPro"/>
</dbReference>
<dbReference type="STRING" id="1759059.ATE48_09395"/>
<evidence type="ECO:0000256" key="6">
    <source>
        <dbReference type="PIRSR" id="PIRSR001227-2"/>
    </source>
</evidence>
<dbReference type="RefSeq" id="WP_066770570.1">
    <property type="nucleotide sequence ID" value="NZ_CP013244.1"/>
</dbReference>
<dbReference type="GO" id="GO:0046872">
    <property type="term" value="F:metal ion binding"/>
    <property type="evidence" value="ECO:0007669"/>
    <property type="project" value="UniProtKB-KW"/>
</dbReference>
<name>A0A1B1AHT0_9PROT</name>
<sequence length="707" mass="77917">MKRFLPLTRELVYPGLKGGNTNMKLGYVAIAFLAFAASCGPPPAPPPARDFQPTITRDTYGVPNVHGADDPEVAYGMALAHAEDNFATIQISVLMGRGRLGAHLGEEGAKSDFLWNLLDIKESVDARYESDLSPEFRAIVEAYAAGLNAYAAEHPDEVLPDARNITGRDVVAGSALTVPLFWGFERTLGMVANENGHPCSAQTASAESIDWGSNAFAVAPTRSADGHTRLIVNSHQPWAGPVAWYEAGIESDTGWRMHGGLFPGSPFPVLGTNGALGFAATVNLPDLVDIYRLTTDNAHRGQYYFDGEWRRFRRRQIWLWVKMGPITVPVPRTLRFTEHGPAFETADGWVAVRYAGAGELRALEQFYRMGRAQNYEQWREAMAMRAIPSFNFMYADNTGRIGYLYNAIIPRRAEGYDWSGCVPGDTSANIWAMDDRVDAPELINPRSGWLASTNGAPWYVTDQTANISPEDFPAAAPAIETYVTNRGYRAVEILSPLARISDEQLLDAKFDLTSSERSATVAAINEILATDASGDAELTEIQNFLRTWDRRAANDSPAAALAGLIYQPIYNAQRANTPPPTPVDAARGAAQRLRATFGRIDPPLGDLLRLRRGDVDLPLEGAPDVLRAIRWHDDQDGRAVADFGDGFMMVMDWAPDQTLSTRVIIQWGASDRPESPHFNDQSEMFSRREWRSIDLIAPDQNQPGQTR</sequence>
<keyword evidence="2" id="KW-0732">Signal</keyword>
<dbReference type="Gene3D" id="1.10.439.10">
    <property type="entry name" value="Penicillin Amidohydrolase, domain 1"/>
    <property type="match status" value="1"/>
</dbReference>
<dbReference type="Gene3D" id="3.60.20.10">
    <property type="entry name" value="Glutamine Phosphoribosylpyrophosphate, subunit 1, domain 1"/>
    <property type="match status" value="1"/>
</dbReference>
<evidence type="ECO:0000256" key="1">
    <source>
        <dbReference type="ARBA" id="ARBA00006586"/>
    </source>
</evidence>
<evidence type="ECO:0000256" key="4">
    <source>
        <dbReference type="ARBA" id="ARBA00023145"/>
    </source>
</evidence>
<dbReference type="Pfam" id="PF01804">
    <property type="entry name" value="Penicil_amidase"/>
    <property type="match status" value="1"/>
</dbReference>
<dbReference type="InterPro" id="IPR014395">
    <property type="entry name" value="Pen/GL7ACA/AHL_acylase"/>
</dbReference>